<dbReference type="Proteomes" id="UP000547674">
    <property type="component" value="Unassembled WGS sequence"/>
</dbReference>
<proteinExistence type="predicted"/>
<accession>A0A7Y2E7D9</accession>
<reference evidence="1 2" key="1">
    <citation type="submission" date="2020-03" db="EMBL/GenBank/DDBJ databases">
        <title>Metabolic flexibility allows generalist bacteria to become dominant in a frequently disturbed ecosystem.</title>
        <authorList>
            <person name="Chen Y.-J."/>
            <person name="Leung P.M."/>
            <person name="Bay S.K."/>
            <person name="Hugenholtz P."/>
            <person name="Kessler A.J."/>
            <person name="Shelley G."/>
            <person name="Waite D.W."/>
            <person name="Cook P.L."/>
            <person name="Greening C."/>
        </authorList>
    </citation>
    <scope>NUCLEOTIDE SEQUENCE [LARGE SCALE GENOMIC DNA]</scope>
    <source>
        <strain evidence="1">SS_bin_28</strain>
    </source>
</reference>
<evidence type="ECO:0000313" key="2">
    <source>
        <dbReference type="Proteomes" id="UP000547674"/>
    </source>
</evidence>
<organism evidence="1 2">
    <name type="scientific">Eiseniibacteriota bacterium</name>
    <dbReference type="NCBI Taxonomy" id="2212470"/>
    <lineage>
        <taxon>Bacteria</taxon>
        <taxon>Candidatus Eiseniibacteriota</taxon>
    </lineage>
</organism>
<dbReference type="SUPFAM" id="SSF81301">
    <property type="entry name" value="Nucleotidyltransferase"/>
    <property type="match status" value="1"/>
</dbReference>
<protein>
    <submittedName>
        <fullName evidence="1">Uncharacterized protein</fullName>
    </submittedName>
</protein>
<evidence type="ECO:0000313" key="1">
    <source>
        <dbReference type="EMBL" id="NNF06556.1"/>
    </source>
</evidence>
<dbReference type="Pfam" id="PF04229">
    <property type="entry name" value="GrpB"/>
    <property type="match status" value="1"/>
</dbReference>
<sequence length="65" mass="7217">MAIRDYLRLNSKAAQAYGDLKKGLAREYVQDMEGYVEGKTPFLVGILRKVGSLATPTQADVTERI</sequence>
<comment type="caution">
    <text evidence="1">The sequence shown here is derived from an EMBL/GenBank/DDBJ whole genome shotgun (WGS) entry which is preliminary data.</text>
</comment>
<dbReference type="InterPro" id="IPR043519">
    <property type="entry name" value="NT_sf"/>
</dbReference>
<dbReference type="AlphaFoldDB" id="A0A7Y2E7D9"/>
<gene>
    <name evidence="1" type="ORF">HKN21_07330</name>
</gene>
<dbReference type="EMBL" id="JABDJR010000287">
    <property type="protein sequence ID" value="NNF06556.1"/>
    <property type="molecule type" value="Genomic_DNA"/>
</dbReference>
<dbReference type="Gene3D" id="3.30.460.10">
    <property type="entry name" value="Beta Polymerase, domain 2"/>
    <property type="match status" value="1"/>
</dbReference>
<dbReference type="InterPro" id="IPR007344">
    <property type="entry name" value="GrpB/CoaE"/>
</dbReference>
<name>A0A7Y2E7D9_UNCEI</name>